<organism evidence="3 4">
    <name type="scientific">Kwoniella europaea PYCC6329</name>
    <dbReference type="NCBI Taxonomy" id="1423913"/>
    <lineage>
        <taxon>Eukaryota</taxon>
        <taxon>Fungi</taxon>
        <taxon>Dikarya</taxon>
        <taxon>Basidiomycota</taxon>
        <taxon>Agaricomycotina</taxon>
        <taxon>Tremellomycetes</taxon>
        <taxon>Tremellales</taxon>
        <taxon>Cryptococcaceae</taxon>
        <taxon>Kwoniella</taxon>
    </lineage>
</organism>
<dbReference type="Proteomes" id="UP001358614">
    <property type="component" value="Chromosome 2"/>
</dbReference>
<dbReference type="RefSeq" id="XP_066086582.1">
    <property type="nucleotide sequence ID" value="XM_066230485.1"/>
</dbReference>
<dbReference type="CDD" id="cd00555">
    <property type="entry name" value="Maf"/>
    <property type="match status" value="1"/>
</dbReference>
<keyword evidence="4" id="KW-1185">Reference proteome</keyword>
<sequence>MFDSPRLNLPVFEIFKDKRIILASSSPRRKEILARVGFHPEIVPSTFKEDLSHELFNYDLTKYPIATCTEKAREVFLRSTHDENEKQFKKPDLVISADTVVIFPPSFESHQGHVSRILEKPGTKEEQSKILNEMNGKQCEIVTGISIMVPAKNIQGVYKIHSTSASTVVQFANNSKEFIQAYVDSEEGLDRSGGFATQGMGGVLVKSIHGDYDNVAGFPSSHFWRWIHELYNQGIFDKAWN</sequence>
<dbReference type="HAMAP" id="MF_00528">
    <property type="entry name" value="Maf"/>
    <property type="match status" value="1"/>
</dbReference>
<dbReference type="PANTHER" id="PTHR43213:SF5">
    <property type="entry name" value="BIFUNCTIONAL DTTP_UTP PYROPHOSPHATASE_METHYLTRANSFERASE PROTEIN-RELATED"/>
    <property type="match status" value="1"/>
</dbReference>
<proteinExistence type="inferred from homology"/>
<accession>A0AAX4KQ69</accession>
<dbReference type="InterPro" id="IPR003697">
    <property type="entry name" value="Maf-like"/>
</dbReference>
<dbReference type="GeneID" id="91105529"/>
<dbReference type="InterPro" id="IPR029001">
    <property type="entry name" value="ITPase-like_fam"/>
</dbReference>
<protein>
    <submittedName>
        <fullName evidence="3">Septum formation protein Maf</fullName>
    </submittedName>
</protein>
<reference evidence="3 4" key="1">
    <citation type="submission" date="2024-01" db="EMBL/GenBank/DDBJ databases">
        <title>Comparative genomics of Cryptococcus and Kwoniella reveals pathogenesis evolution and contrasting modes of karyotype evolution via chromosome fusion or intercentromeric recombination.</title>
        <authorList>
            <person name="Coelho M.A."/>
            <person name="David-Palma M."/>
            <person name="Shea T."/>
            <person name="Bowers K."/>
            <person name="McGinley-Smith S."/>
            <person name="Mohammad A.W."/>
            <person name="Gnirke A."/>
            <person name="Yurkov A.M."/>
            <person name="Nowrousian M."/>
            <person name="Sun S."/>
            <person name="Cuomo C.A."/>
            <person name="Heitman J."/>
        </authorList>
    </citation>
    <scope>NUCLEOTIDE SEQUENCE [LARGE SCALE GENOMIC DNA]</scope>
    <source>
        <strain evidence="3 4">PYCC6329</strain>
    </source>
</reference>
<evidence type="ECO:0000256" key="1">
    <source>
        <dbReference type="ARBA" id="ARBA00001968"/>
    </source>
</evidence>
<name>A0AAX4KQ69_9TREE</name>
<dbReference type="PIRSF" id="PIRSF006305">
    <property type="entry name" value="Maf"/>
    <property type="match status" value="1"/>
</dbReference>
<comment type="cofactor">
    <cofactor evidence="1">
        <name>a divalent metal cation</name>
        <dbReference type="ChEBI" id="CHEBI:60240"/>
    </cofactor>
</comment>
<evidence type="ECO:0000256" key="2">
    <source>
        <dbReference type="ARBA" id="ARBA00022801"/>
    </source>
</evidence>
<dbReference type="Pfam" id="PF02545">
    <property type="entry name" value="Maf"/>
    <property type="match status" value="1"/>
</dbReference>
<gene>
    <name evidence="3" type="ORF">V865_006728</name>
</gene>
<evidence type="ECO:0000313" key="4">
    <source>
        <dbReference type="Proteomes" id="UP001358614"/>
    </source>
</evidence>
<dbReference type="EMBL" id="CP144090">
    <property type="protein sequence ID" value="WWD08615.1"/>
    <property type="molecule type" value="Genomic_DNA"/>
</dbReference>
<keyword evidence="2" id="KW-0378">Hydrolase</keyword>
<evidence type="ECO:0000313" key="3">
    <source>
        <dbReference type="EMBL" id="WWD08615.1"/>
    </source>
</evidence>
<dbReference type="Gene3D" id="3.90.950.10">
    <property type="match status" value="1"/>
</dbReference>
<dbReference type="AlphaFoldDB" id="A0AAX4KQ69"/>
<dbReference type="KEGG" id="ker:91105529"/>
<dbReference type="SUPFAM" id="SSF52972">
    <property type="entry name" value="ITPase-like"/>
    <property type="match status" value="1"/>
</dbReference>
<dbReference type="NCBIfam" id="TIGR00172">
    <property type="entry name" value="maf"/>
    <property type="match status" value="1"/>
</dbReference>
<dbReference type="GO" id="GO:0047429">
    <property type="term" value="F:nucleoside triphosphate diphosphatase activity"/>
    <property type="evidence" value="ECO:0007669"/>
    <property type="project" value="InterPro"/>
</dbReference>
<dbReference type="PANTHER" id="PTHR43213">
    <property type="entry name" value="BIFUNCTIONAL DTTP/UTP PYROPHOSPHATASE/METHYLTRANSFERASE PROTEIN-RELATED"/>
    <property type="match status" value="1"/>
</dbReference>